<dbReference type="InterPro" id="IPR014710">
    <property type="entry name" value="RmlC-like_jellyroll"/>
</dbReference>
<sequence length="262" mass="27927">MIKHHPSDEMLLTHAAGETVLGLAIALSAHCELCPTCAAKVEHFQHKLAMHHLPLPDQTSEAAPSGVISKSASEGHIDQSGVSALDSAWDISWESQDNSLDSLFDAITATPAANAAQISATAGNAVLLATEVKGVSYSLPKAFRPFIANPALASSWSGIGQVSRMRLDTRDGKARSSLLHIAAGGEIPEHTHKGQEITLLLHGHFSDEMGDYAPGDFMVTDTRHQHTPKTLDGCLCYTVVDAPLHFTKGLSKLLNPIGELIY</sequence>
<dbReference type="Pfam" id="PF12973">
    <property type="entry name" value="Cupin_7"/>
    <property type="match status" value="1"/>
</dbReference>
<dbReference type="AlphaFoldDB" id="A1S786"/>
<feature type="domain" description="ChrR-like cupin" evidence="1">
    <location>
        <begin position="162"/>
        <end position="238"/>
    </location>
</feature>
<dbReference type="OrthoDB" id="2988517at2"/>
<evidence type="ECO:0000259" key="1">
    <source>
        <dbReference type="Pfam" id="PF12973"/>
    </source>
</evidence>
<dbReference type="InterPro" id="IPR012807">
    <property type="entry name" value="Anti-sigma_ChrR"/>
</dbReference>
<dbReference type="eggNOG" id="COG3806">
    <property type="taxonomic scope" value="Bacteria"/>
</dbReference>
<name>A1S786_SHEAM</name>
<protein>
    <submittedName>
        <fullName evidence="2">Anti-ECFsigma factor, ChrR</fullName>
    </submittedName>
</protein>
<dbReference type="EMBL" id="CP000507">
    <property type="protein sequence ID" value="ABM00243.1"/>
    <property type="molecule type" value="Genomic_DNA"/>
</dbReference>
<dbReference type="SUPFAM" id="SSF51182">
    <property type="entry name" value="RmlC-like cupins"/>
    <property type="match status" value="1"/>
</dbReference>
<dbReference type="KEGG" id="saz:Sama_2037"/>
<dbReference type="Proteomes" id="UP000009175">
    <property type="component" value="Chromosome"/>
</dbReference>
<dbReference type="InterPro" id="IPR011051">
    <property type="entry name" value="RmlC_Cupin_sf"/>
</dbReference>
<dbReference type="InterPro" id="IPR025979">
    <property type="entry name" value="ChrR-like_cupin_dom"/>
</dbReference>
<proteinExistence type="predicted"/>
<evidence type="ECO:0000313" key="2">
    <source>
        <dbReference type="EMBL" id="ABM00243.1"/>
    </source>
</evidence>
<reference evidence="2 3" key="1">
    <citation type="submission" date="2006-12" db="EMBL/GenBank/DDBJ databases">
        <title>Complete sequence of Shewanella amazonensis SB2B.</title>
        <authorList>
            <consortium name="US DOE Joint Genome Institute"/>
            <person name="Copeland A."/>
            <person name="Lucas S."/>
            <person name="Lapidus A."/>
            <person name="Barry K."/>
            <person name="Detter J.C."/>
            <person name="Glavina del Rio T."/>
            <person name="Hammon N."/>
            <person name="Israni S."/>
            <person name="Dalin E."/>
            <person name="Tice H."/>
            <person name="Pitluck S."/>
            <person name="Munk A.C."/>
            <person name="Brettin T."/>
            <person name="Bruce D."/>
            <person name="Han C."/>
            <person name="Tapia R."/>
            <person name="Gilna P."/>
            <person name="Schmutz J."/>
            <person name="Larimer F."/>
            <person name="Land M."/>
            <person name="Hauser L."/>
            <person name="Kyrpides N."/>
            <person name="Mikhailova N."/>
            <person name="Fredrickson J."/>
            <person name="Richardson P."/>
        </authorList>
    </citation>
    <scope>NUCLEOTIDE SEQUENCE [LARGE SCALE GENOMIC DNA]</scope>
    <source>
        <strain evidence="3">ATCC BAA-1098 / SB2B</strain>
    </source>
</reference>
<gene>
    <name evidence="2" type="ordered locus">Sama_2037</name>
</gene>
<dbReference type="HOGENOM" id="CLU_090912_0_0_6"/>
<organism evidence="2 3">
    <name type="scientific">Shewanella amazonensis (strain ATCC BAA-1098 / SB2B)</name>
    <dbReference type="NCBI Taxonomy" id="326297"/>
    <lineage>
        <taxon>Bacteria</taxon>
        <taxon>Pseudomonadati</taxon>
        <taxon>Pseudomonadota</taxon>
        <taxon>Gammaproteobacteria</taxon>
        <taxon>Alteromonadales</taxon>
        <taxon>Shewanellaceae</taxon>
        <taxon>Shewanella</taxon>
    </lineage>
</organism>
<accession>A1S786</accession>
<keyword evidence="3" id="KW-1185">Reference proteome</keyword>
<dbReference type="NCBIfam" id="TIGR02451">
    <property type="entry name" value="anti_sig_ChrR"/>
    <property type="match status" value="1"/>
</dbReference>
<dbReference type="Gene3D" id="1.10.10.1320">
    <property type="entry name" value="Anti-sigma factor, zinc-finger domain"/>
    <property type="match status" value="1"/>
</dbReference>
<evidence type="ECO:0000313" key="3">
    <source>
        <dbReference type="Proteomes" id="UP000009175"/>
    </source>
</evidence>
<dbReference type="InterPro" id="IPR041916">
    <property type="entry name" value="Anti_sigma_zinc_sf"/>
</dbReference>
<dbReference type="Gene3D" id="2.60.120.10">
    <property type="entry name" value="Jelly Rolls"/>
    <property type="match status" value="1"/>
</dbReference>
<dbReference type="RefSeq" id="WP_011760150.1">
    <property type="nucleotide sequence ID" value="NC_008700.1"/>
</dbReference>
<dbReference type="STRING" id="326297.Sama_2037"/>